<proteinExistence type="predicted"/>
<keyword evidence="2" id="KW-1185">Reference proteome</keyword>
<protein>
    <submittedName>
        <fullName evidence="1">Uncharacterized protein</fullName>
    </submittedName>
</protein>
<comment type="caution">
    <text evidence="1">The sequence shown here is derived from an EMBL/GenBank/DDBJ whole genome shotgun (WGS) entry which is preliminary data.</text>
</comment>
<evidence type="ECO:0000313" key="1">
    <source>
        <dbReference type="EMBL" id="CAI6337421.1"/>
    </source>
</evidence>
<evidence type="ECO:0000313" key="2">
    <source>
        <dbReference type="Proteomes" id="UP001152607"/>
    </source>
</evidence>
<gene>
    <name evidence="1" type="ORF">PDIGIT_LOCUS10533</name>
</gene>
<dbReference type="Proteomes" id="UP001152607">
    <property type="component" value="Unassembled WGS sequence"/>
</dbReference>
<dbReference type="EMBL" id="CAOQHR010000007">
    <property type="protein sequence ID" value="CAI6337421.1"/>
    <property type="molecule type" value="Genomic_DNA"/>
</dbReference>
<reference evidence="1" key="1">
    <citation type="submission" date="2023-01" db="EMBL/GenBank/DDBJ databases">
        <authorList>
            <person name="Van Ghelder C."/>
            <person name="Rancurel C."/>
        </authorList>
    </citation>
    <scope>NUCLEOTIDE SEQUENCE</scope>
    <source>
        <strain evidence="1">CNCM I-4278</strain>
    </source>
</reference>
<sequence>MYGYHVVFQNVASNGRLIVRWTSFGQLHWKPNRSWINRSNSRVLHLHVLRK</sequence>
<organism evidence="1 2">
    <name type="scientific">Periconia digitata</name>
    <dbReference type="NCBI Taxonomy" id="1303443"/>
    <lineage>
        <taxon>Eukaryota</taxon>
        <taxon>Fungi</taxon>
        <taxon>Dikarya</taxon>
        <taxon>Ascomycota</taxon>
        <taxon>Pezizomycotina</taxon>
        <taxon>Dothideomycetes</taxon>
        <taxon>Pleosporomycetidae</taxon>
        <taxon>Pleosporales</taxon>
        <taxon>Massarineae</taxon>
        <taxon>Periconiaceae</taxon>
        <taxon>Periconia</taxon>
    </lineage>
</organism>
<name>A0A9W4UM69_9PLEO</name>
<accession>A0A9W4UM69</accession>
<dbReference type="AlphaFoldDB" id="A0A9W4UM69"/>